<dbReference type="SMART" id="SM01016">
    <property type="entry name" value="Arg_tRNA_synt_N"/>
    <property type="match status" value="1"/>
</dbReference>
<dbReference type="InterPro" id="IPR009080">
    <property type="entry name" value="tRNAsynth_Ia_anticodon-bd"/>
</dbReference>
<evidence type="ECO:0000256" key="8">
    <source>
        <dbReference type="ARBA" id="ARBA00049339"/>
    </source>
</evidence>
<dbReference type="Gene3D" id="3.30.1360.70">
    <property type="entry name" value="Arginyl tRNA synthetase N-terminal domain"/>
    <property type="match status" value="1"/>
</dbReference>
<dbReference type="InterPro" id="IPR001278">
    <property type="entry name" value="Arg-tRNA-ligase"/>
</dbReference>
<dbReference type="Pfam" id="PF03485">
    <property type="entry name" value="Arg_tRNA_synt_N"/>
    <property type="match status" value="1"/>
</dbReference>
<dbReference type="PRINTS" id="PR01038">
    <property type="entry name" value="TRNASYNTHARG"/>
</dbReference>
<dbReference type="InterPro" id="IPR001412">
    <property type="entry name" value="aa-tRNA-synth_I_CS"/>
</dbReference>
<evidence type="ECO:0000259" key="11">
    <source>
        <dbReference type="SMART" id="SM00836"/>
    </source>
</evidence>
<keyword evidence="3 9" id="KW-0436">Ligase</keyword>
<dbReference type="GO" id="GO:0005737">
    <property type="term" value="C:cytoplasm"/>
    <property type="evidence" value="ECO:0007669"/>
    <property type="project" value="UniProtKB-SubCell"/>
</dbReference>
<evidence type="ECO:0000256" key="5">
    <source>
        <dbReference type="ARBA" id="ARBA00022840"/>
    </source>
</evidence>
<protein>
    <recommendedName>
        <fullName evidence="9">Arginine--tRNA ligase</fullName>
        <ecNumber evidence="9">6.1.1.19</ecNumber>
    </recommendedName>
    <alternativeName>
        <fullName evidence="9">Arginyl-tRNA synthetase</fullName>
        <shortName evidence="9">ArgRS</shortName>
    </alternativeName>
</protein>
<evidence type="ECO:0000313" key="13">
    <source>
        <dbReference type="EMBL" id="GEO82794.1"/>
    </source>
</evidence>
<dbReference type="PROSITE" id="PS00178">
    <property type="entry name" value="AA_TRNA_LIGASE_I"/>
    <property type="match status" value="1"/>
</dbReference>
<comment type="similarity">
    <text evidence="1 9 10">Belongs to the class-I aminoacyl-tRNA synthetase family.</text>
</comment>
<dbReference type="HAMAP" id="MF_00123">
    <property type="entry name" value="Arg_tRNA_synth"/>
    <property type="match status" value="1"/>
</dbReference>
<dbReference type="GO" id="GO:0006420">
    <property type="term" value="P:arginyl-tRNA aminoacylation"/>
    <property type="evidence" value="ECO:0007669"/>
    <property type="project" value="UniProtKB-UniRule"/>
</dbReference>
<evidence type="ECO:0000259" key="12">
    <source>
        <dbReference type="SMART" id="SM01016"/>
    </source>
</evidence>
<proteinExistence type="inferred from homology"/>
<comment type="subunit">
    <text evidence="9">Monomer.</text>
</comment>
<dbReference type="InterPro" id="IPR036695">
    <property type="entry name" value="Arg-tRNA-synth_N_sf"/>
</dbReference>
<dbReference type="Gene3D" id="3.40.50.620">
    <property type="entry name" value="HUPs"/>
    <property type="match status" value="1"/>
</dbReference>
<evidence type="ECO:0000256" key="2">
    <source>
        <dbReference type="ARBA" id="ARBA00022490"/>
    </source>
</evidence>
<dbReference type="SMART" id="SM00836">
    <property type="entry name" value="DALR_1"/>
    <property type="match status" value="1"/>
</dbReference>
<dbReference type="CDD" id="cd00671">
    <property type="entry name" value="ArgRS_core"/>
    <property type="match status" value="1"/>
</dbReference>
<evidence type="ECO:0000313" key="14">
    <source>
        <dbReference type="Proteomes" id="UP000321567"/>
    </source>
</evidence>
<accession>A0A512HBG3</accession>
<comment type="catalytic activity">
    <reaction evidence="8 9">
        <text>tRNA(Arg) + L-arginine + ATP = L-arginyl-tRNA(Arg) + AMP + diphosphate</text>
        <dbReference type="Rhea" id="RHEA:20301"/>
        <dbReference type="Rhea" id="RHEA-COMP:9658"/>
        <dbReference type="Rhea" id="RHEA-COMP:9673"/>
        <dbReference type="ChEBI" id="CHEBI:30616"/>
        <dbReference type="ChEBI" id="CHEBI:32682"/>
        <dbReference type="ChEBI" id="CHEBI:33019"/>
        <dbReference type="ChEBI" id="CHEBI:78442"/>
        <dbReference type="ChEBI" id="CHEBI:78513"/>
        <dbReference type="ChEBI" id="CHEBI:456215"/>
        <dbReference type="EC" id="6.1.1.19"/>
    </reaction>
</comment>
<dbReference type="GO" id="GO:0005524">
    <property type="term" value="F:ATP binding"/>
    <property type="evidence" value="ECO:0007669"/>
    <property type="project" value="UniProtKB-UniRule"/>
</dbReference>
<dbReference type="PANTHER" id="PTHR11956">
    <property type="entry name" value="ARGINYL-TRNA SYNTHETASE"/>
    <property type="match status" value="1"/>
</dbReference>
<dbReference type="RefSeq" id="WP_147164820.1">
    <property type="nucleotide sequence ID" value="NZ_BJZO01000111.1"/>
</dbReference>
<dbReference type="InterPro" id="IPR035684">
    <property type="entry name" value="ArgRS_core"/>
</dbReference>
<feature type="domain" description="Arginyl tRNA synthetase N-terminal" evidence="12">
    <location>
        <begin position="5"/>
        <end position="94"/>
    </location>
</feature>
<keyword evidence="7 9" id="KW-0030">Aminoacyl-tRNA synthetase</keyword>
<dbReference type="SUPFAM" id="SSF55190">
    <property type="entry name" value="Arginyl-tRNA synthetase (ArgRS), N-terminal 'additional' domain"/>
    <property type="match status" value="1"/>
</dbReference>
<gene>
    <name evidence="9 13" type="primary">argS</name>
    <name evidence="13" type="ORF">ROR02_29250</name>
</gene>
<keyword evidence="2 9" id="KW-0963">Cytoplasm</keyword>
<dbReference type="EMBL" id="BJZO01000111">
    <property type="protein sequence ID" value="GEO82794.1"/>
    <property type="molecule type" value="Genomic_DNA"/>
</dbReference>
<dbReference type="GO" id="GO:0004814">
    <property type="term" value="F:arginine-tRNA ligase activity"/>
    <property type="evidence" value="ECO:0007669"/>
    <property type="project" value="UniProtKB-UniRule"/>
</dbReference>
<evidence type="ECO:0000256" key="10">
    <source>
        <dbReference type="RuleBase" id="RU363038"/>
    </source>
</evidence>
<feature type="short sequence motif" description="'HIGH' region" evidence="9">
    <location>
        <begin position="131"/>
        <end position="141"/>
    </location>
</feature>
<evidence type="ECO:0000256" key="6">
    <source>
        <dbReference type="ARBA" id="ARBA00022917"/>
    </source>
</evidence>
<dbReference type="InterPro" id="IPR014729">
    <property type="entry name" value="Rossmann-like_a/b/a_fold"/>
</dbReference>
<dbReference type="InterPro" id="IPR008909">
    <property type="entry name" value="DALR_anticod-bd"/>
</dbReference>
<comment type="caution">
    <text evidence="13">The sequence shown here is derived from an EMBL/GenBank/DDBJ whole genome shotgun (WGS) entry which is preliminary data.</text>
</comment>
<evidence type="ECO:0000256" key="4">
    <source>
        <dbReference type="ARBA" id="ARBA00022741"/>
    </source>
</evidence>
<evidence type="ECO:0000256" key="7">
    <source>
        <dbReference type="ARBA" id="ARBA00023146"/>
    </source>
</evidence>
<dbReference type="InterPro" id="IPR005148">
    <property type="entry name" value="Arg-tRNA-synth_N"/>
</dbReference>
<dbReference type="NCBIfam" id="TIGR00456">
    <property type="entry name" value="argS"/>
    <property type="match status" value="1"/>
</dbReference>
<evidence type="ECO:0000256" key="9">
    <source>
        <dbReference type="HAMAP-Rule" id="MF_00123"/>
    </source>
</evidence>
<name>A0A512HBG3_9PROT</name>
<keyword evidence="14" id="KW-1185">Reference proteome</keyword>
<keyword evidence="4 9" id="KW-0547">Nucleotide-binding</keyword>
<sequence length="592" mass="64931">MNLFTDVKDRVLAAVATLQAEDFLPRDLDLARVSVEPPRDPEHGDMATNAALVLAKPARMAPRALAERLAALLAQADGLEEATVAGPGFINLRLKPALWQASARAILKAGIAYGDSTLGAGQPVNVEFVSANPTGPMHVGHGRGAVFGDALAALLAKAGFAVTREYYVNDAGAQVDSLARAVHARYLMALGHLSEDAFQARLAAREIEYGGDYLVPVAEELAQRDGERWVDAPIEAWLPEIRALAIERMMALIREDLDVLGVHHDVFTSERALVEAGRVGRLLADLEQRDLVYVGVLEPPKGKTPEDWEPRPQTLFRATRYGDEVDRPLRKSDGSWTYFASDIAYHADKVDRGFHNLINVLGADHGGYVKRLDAAVKAVSDNAATLDVKLIQLVKLLDDGEPVKMSKRAGTFITLREVVDTVGKDVVRFIMLTRRNDAPLDFDYARVTEKTRDNPVFYVQYAHARACSVRRHAQEAFPGRDVSPAALAAQVDFSRLDSPEELALMRLLAGWPRLVESAAEAHEPHRVAFYLNDVAAAFHGLWNRGNEQAELRFLLPDDEALSWARLALVQAVATVIASGLSIFGVEPKEEMR</sequence>
<evidence type="ECO:0000256" key="1">
    <source>
        <dbReference type="ARBA" id="ARBA00005594"/>
    </source>
</evidence>
<dbReference type="AlphaFoldDB" id="A0A512HBG3"/>
<dbReference type="Pfam" id="PF05746">
    <property type="entry name" value="DALR_1"/>
    <property type="match status" value="1"/>
</dbReference>
<dbReference type="Pfam" id="PF00750">
    <property type="entry name" value="tRNA-synt_1d"/>
    <property type="match status" value="1"/>
</dbReference>
<evidence type="ECO:0000256" key="3">
    <source>
        <dbReference type="ARBA" id="ARBA00022598"/>
    </source>
</evidence>
<comment type="subcellular location">
    <subcellularLocation>
        <location evidence="9">Cytoplasm</location>
    </subcellularLocation>
</comment>
<keyword evidence="6 9" id="KW-0648">Protein biosynthesis</keyword>
<dbReference type="OrthoDB" id="9803211at2"/>
<dbReference type="PANTHER" id="PTHR11956:SF5">
    <property type="entry name" value="ARGININE--TRNA LIGASE, CYTOPLASMIC"/>
    <property type="match status" value="1"/>
</dbReference>
<dbReference type="Gene3D" id="1.10.730.10">
    <property type="entry name" value="Isoleucyl-tRNA Synthetase, Domain 1"/>
    <property type="match status" value="1"/>
</dbReference>
<dbReference type="EC" id="6.1.1.19" evidence="9"/>
<organism evidence="13 14">
    <name type="scientific">Pararhodospirillum oryzae</name>
    <dbReference type="NCBI Taxonomy" id="478448"/>
    <lineage>
        <taxon>Bacteria</taxon>
        <taxon>Pseudomonadati</taxon>
        <taxon>Pseudomonadota</taxon>
        <taxon>Alphaproteobacteria</taxon>
        <taxon>Rhodospirillales</taxon>
        <taxon>Rhodospirillaceae</taxon>
        <taxon>Pararhodospirillum</taxon>
    </lineage>
</organism>
<dbReference type="Proteomes" id="UP000321567">
    <property type="component" value="Unassembled WGS sequence"/>
</dbReference>
<reference evidence="13 14" key="1">
    <citation type="submission" date="2019-07" db="EMBL/GenBank/DDBJ databases">
        <title>Whole genome shotgun sequence of Rhodospirillum oryzae NBRC 107573.</title>
        <authorList>
            <person name="Hosoyama A."/>
            <person name="Uohara A."/>
            <person name="Ohji S."/>
            <person name="Ichikawa N."/>
        </authorList>
    </citation>
    <scope>NUCLEOTIDE SEQUENCE [LARGE SCALE GENOMIC DNA]</scope>
    <source>
        <strain evidence="13 14">NBRC 107573</strain>
    </source>
</reference>
<keyword evidence="5 9" id="KW-0067">ATP-binding</keyword>
<dbReference type="SUPFAM" id="SSF52374">
    <property type="entry name" value="Nucleotidylyl transferase"/>
    <property type="match status" value="1"/>
</dbReference>
<feature type="domain" description="DALR anticodon binding" evidence="11">
    <location>
        <begin position="459"/>
        <end position="591"/>
    </location>
</feature>
<dbReference type="SUPFAM" id="SSF47323">
    <property type="entry name" value="Anticodon-binding domain of a subclass of class I aminoacyl-tRNA synthetases"/>
    <property type="match status" value="1"/>
</dbReference>